<evidence type="ECO:0000256" key="3">
    <source>
        <dbReference type="ARBA" id="ARBA00023069"/>
    </source>
</evidence>
<feature type="region of interest" description="Disordered" evidence="6">
    <location>
        <begin position="1545"/>
        <end position="1576"/>
    </location>
</feature>
<feature type="compositionally biased region" description="Basic and acidic residues" evidence="6">
    <location>
        <begin position="1545"/>
        <end position="1563"/>
    </location>
</feature>
<feature type="region of interest" description="Disordered" evidence="6">
    <location>
        <begin position="1699"/>
        <end position="1748"/>
    </location>
</feature>
<comment type="similarity">
    <text evidence="2">Belongs to the IFT57 family.</text>
</comment>
<reference evidence="7 8" key="1">
    <citation type="submission" date="2024-02" db="EMBL/GenBank/DDBJ databases">
        <authorList>
            <person name="Chen Y."/>
            <person name="Shah S."/>
            <person name="Dougan E. K."/>
            <person name="Thang M."/>
            <person name="Chan C."/>
        </authorList>
    </citation>
    <scope>NUCLEOTIDE SEQUENCE [LARGE SCALE GENOMIC DNA]</scope>
</reference>
<feature type="region of interest" description="Disordered" evidence="6">
    <location>
        <begin position="1001"/>
        <end position="1021"/>
    </location>
</feature>
<dbReference type="Proteomes" id="UP001642484">
    <property type="component" value="Unassembled WGS sequence"/>
</dbReference>
<evidence type="ECO:0000256" key="5">
    <source>
        <dbReference type="SAM" id="Coils"/>
    </source>
</evidence>
<evidence type="ECO:0000256" key="2">
    <source>
        <dbReference type="ARBA" id="ARBA00009415"/>
    </source>
</evidence>
<feature type="region of interest" description="Disordered" evidence="6">
    <location>
        <begin position="268"/>
        <end position="291"/>
    </location>
</feature>
<protein>
    <submittedName>
        <fullName evidence="7">Uncharacterized protein</fullName>
    </submittedName>
</protein>
<feature type="region of interest" description="Disordered" evidence="6">
    <location>
        <begin position="1450"/>
        <end position="1484"/>
    </location>
</feature>
<evidence type="ECO:0000256" key="6">
    <source>
        <dbReference type="SAM" id="MobiDB-lite"/>
    </source>
</evidence>
<evidence type="ECO:0000256" key="1">
    <source>
        <dbReference type="ARBA" id="ARBA00004138"/>
    </source>
</evidence>
<dbReference type="PANTHER" id="PTHR16011">
    <property type="entry name" value="IFT57/HIPPI"/>
    <property type="match status" value="1"/>
</dbReference>
<feature type="compositionally biased region" description="Basic and acidic residues" evidence="6">
    <location>
        <begin position="1463"/>
        <end position="1484"/>
    </location>
</feature>
<feature type="region of interest" description="Disordered" evidence="6">
    <location>
        <begin position="1238"/>
        <end position="1269"/>
    </location>
</feature>
<comment type="caution">
    <text evidence="7">The sequence shown here is derived from an EMBL/GenBank/DDBJ whole genome shotgun (WGS) entry which is preliminary data.</text>
</comment>
<keyword evidence="5" id="KW-0175">Coiled coil</keyword>
<comment type="subcellular location">
    <subcellularLocation>
        <location evidence="1">Cell projection</location>
        <location evidence="1">Cilium</location>
    </subcellularLocation>
</comment>
<feature type="compositionally biased region" description="Acidic residues" evidence="6">
    <location>
        <begin position="1241"/>
        <end position="1255"/>
    </location>
</feature>
<proteinExistence type="inferred from homology"/>
<feature type="compositionally biased region" description="Basic and acidic residues" evidence="6">
    <location>
        <begin position="1707"/>
        <end position="1733"/>
    </location>
</feature>
<name>A0ABP0QLG0_9DINO</name>
<feature type="compositionally biased region" description="Basic and acidic residues" evidence="6">
    <location>
        <begin position="1004"/>
        <end position="1020"/>
    </location>
</feature>
<accession>A0ABP0QLG0</accession>
<keyword evidence="4" id="KW-0966">Cell projection</keyword>
<sequence>MAAVLAKKSFSSLPEDSWSCLPTQYVGAEVQEQIREKQRQAQAKKKAVRVVFCEDSGAFGFGTDGQAKKSSLEPREPARKEESLAHCSLFTIQRHGPEAPAQPIEVERTEKTLKKQQQRLPGLDFNQVVGRFRDGSPVRLASFNYFLFDGSDQQIWDPIFLARLAYEGFFTITTGRGRDRKPLPELQPYYGVLDWKNFSLSKPVKKALKRAKTRYYLYCNRNFQLTYQGINEYHKDPGDMMCAVDQHGENWMTWKYLEAFKRELYDGPLPENGDAGTTPKAPVPPAPPPLPRHRYSIGKIYTSLSGFNLRGEDGVGWIQLSCLGKWLEQKNYSFWTEHLAAGRTWRTLETDLAGRTKGGTLEDRNETLQSGLLPHQRIWVNAKDHDDILSYAESILGKGYVMEYECHDWNGRAQGKACLRVEDWSDAGRGFLVGDHLIASDGYYEWYGQHYLTDGKGLYHLCGGGRSKCMVKLSRGDGRELVHISRWRLVNALMMHDMEYSKKRALEGDRESLKSVELGAGVEESLAILQRCLKDEERGGLSISQTGGLLALVCMRSGTNLGEYLKRSIKPGSDDGNRGRQREVLPLPLWTDGKEQLRSLFESGDFRKFGGADKKAFRHARRAGLPPEGYGASVRLVELCEGELKEKLLNPLRNLLPAEEMSLEIPRPQIHACREEWKKIAGEMYKRGLVKTVEAPVLVRGWPEMMTFAEKVSWRSLGVEREGDTYIGGGGLLGKGEIRGDSVFPNLEEEEKLWSLYYLDDTSLYEIMEARVAEDLEAKSSEGQDALRQAYAHGGVPYSKEKSLQRARRAEKLGAVARNPPRSDEESARCLSLSFWLLRQDKVPRKGLQVLLGQEVHTLQFRRLSWSNVAWDDRASYQLNHHERYDALEFNEELEPLRLLGYLTGYTLGLYRKQAETEDERRKQTVAREEMARRSFDDIGEKDDATTHVSVSERDKEEEEALVQLVRNPRRAHQSPGVEGVFEEPRVAGVLRRMPRKEIKRRATKEDRKAERQRVGKLSEQRVSQATAERYAVALHGRSTFVGSTVVELLNRADLESVLCQDIEFLWEEGDPKTMANYVMAAVQYRRPELRGNLKGAWQLVSLEQAGTTLAGYADVGSWAFWWAHLAQEYKRQLGHRIYTREEFLQRLKLERGRALQLEGDFRLPEGTPDFVPLDTAGEVPGGMGKLKSGHGDAVCQVLHTLMGEALRRVSFEFHAPTYPDEGMADEADVDSDAEIHSVGEDEMPGDGEEDDLMYQEDAPKPPEDDENDHQVLQANVDPKEWLLEVERVSSRLKVQMPNDSKEWRTHLQQTKQYKQVIENQFPASKVQLDKLVAQLSQAMDRIKSKEAFINTQFDHRAVDYRQQQEELTQVQQQYTELNEVVMNLQIELKNVSEELDVVKNEMEEKSSTVTDTTPIVKMKDAFKRLRADTRQLEVRIGVVSHTLMQAPVAPVEQKVDEEEKSEPDKPPGDFGVRAKEEHTEEKDPVELVKVERDATHVLLRATGTDSETLLRQCSGHPKGVLRLHLCPEGCAGDRVSENLVHGLKHDRAHGGDRKASKESHRGSKDKKKEKKRGALAARSLTSMRKALLESSGLEDHSNILSPTAMKYFRQELQRKTSGPVGRELMTLSSSVDLLLRGRVAQAVDVMLQRVKSVEATIAGSHWSVSQRLEIPPLDAQLIAPREEIITAQKAAAIDARSKFLASQPDGRGKSEGGGKSKEQGYQEWRTDRDKGKSKGSGRKGKDFKKTD</sequence>
<dbReference type="PANTHER" id="PTHR16011:SF0">
    <property type="entry name" value="INTRAFLAGELLAR TRANSPORT PROTEIN 57 HOMOLOG"/>
    <property type="match status" value="1"/>
</dbReference>
<evidence type="ECO:0000313" key="7">
    <source>
        <dbReference type="EMBL" id="CAK9088759.1"/>
    </source>
</evidence>
<feature type="compositionally biased region" description="Pro residues" evidence="6">
    <location>
        <begin position="281"/>
        <end position="290"/>
    </location>
</feature>
<keyword evidence="8" id="KW-1185">Reference proteome</keyword>
<evidence type="ECO:0000256" key="4">
    <source>
        <dbReference type="ARBA" id="ARBA00023273"/>
    </source>
</evidence>
<evidence type="ECO:0000313" key="8">
    <source>
        <dbReference type="Proteomes" id="UP001642484"/>
    </source>
</evidence>
<dbReference type="InterPro" id="IPR019530">
    <property type="entry name" value="Intra-flagellar_transport_57"/>
</dbReference>
<dbReference type="Gene3D" id="1.10.287.1490">
    <property type="match status" value="1"/>
</dbReference>
<dbReference type="EMBL" id="CAXAMN010024694">
    <property type="protein sequence ID" value="CAK9088759.1"/>
    <property type="molecule type" value="Genomic_DNA"/>
</dbReference>
<dbReference type="Pfam" id="PF10498">
    <property type="entry name" value="IFT57"/>
    <property type="match status" value="1"/>
</dbReference>
<organism evidence="7 8">
    <name type="scientific">Durusdinium trenchii</name>
    <dbReference type="NCBI Taxonomy" id="1381693"/>
    <lineage>
        <taxon>Eukaryota</taxon>
        <taxon>Sar</taxon>
        <taxon>Alveolata</taxon>
        <taxon>Dinophyceae</taxon>
        <taxon>Suessiales</taxon>
        <taxon>Symbiodiniaceae</taxon>
        <taxon>Durusdinium</taxon>
    </lineage>
</organism>
<feature type="compositionally biased region" description="Basic residues" evidence="6">
    <location>
        <begin position="1564"/>
        <end position="1574"/>
    </location>
</feature>
<gene>
    <name evidence="7" type="ORF">CCMP2556_LOCUS42773</name>
</gene>
<feature type="coiled-coil region" evidence="5">
    <location>
        <begin position="1361"/>
        <end position="1409"/>
    </location>
</feature>
<keyword evidence="3" id="KW-0969">Cilium</keyword>